<name>A0A7T0BUL1_9BACT</name>
<feature type="compositionally biased region" description="Polar residues" evidence="1">
    <location>
        <begin position="84"/>
        <end position="94"/>
    </location>
</feature>
<reference evidence="3 4" key="1">
    <citation type="submission" date="2020-02" db="EMBL/GenBank/DDBJ databases">
        <title>Genomic and physiological characterization of two novel Nitrospinaceae genera.</title>
        <authorList>
            <person name="Mueller A.J."/>
            <person name="Jung M.-Y."/>
            <person name="Strachan C.R."/>
            <person name="Herbold C.W."/>
            <person name="Kirkegaard R.H."/>
            <person name="Daims H."/>
        </authorList>
    </citation>
    <scope>NUCLEOTIDE SEQUENCE [LARGE SCALE GENOMIC DNA]</scope>
    <source>
        <strain evidence="3">EB</strain>
    </source>
</reference>
<dbReference type="Gene3D" id="3.30.750.140">
    <property type="match status" value="1"/>
</dbReference>
<feature type="domain" description="Flagellar hook-length control protein-like C-terminal" evidence="2">
    <location>
        <begin position="399"/>
        <end position="474"/>
    </location>
</feature>
<dbReference type="KEGG" id="nli:G3M70_04795"/>
<sequence length="526" mass="56659">MNNPSQIQFPLLAPQKAVDSPDRLIKPDKQGQPKFDHYLDREVNQPHLERSTRKERASDTKPRDVERSERLNDTLARSRESQHPAETTNNTRPETQPREAVGNPETGPAIASAKAKLPEEHRALGTGEKPASPEEKLVKALKDLNLDQERIDTILSTIKQGPNAEDVIKALGGLLSQLANVEGLADAATKSGAGKGEDPLKTLASLFQQKTSLTDTATKSGEQQLKLQGILEEAGLSPEEAKKLLASARQGNVSKDFNELKTQIARATEDKNLVKEGPANSLENKSLNQLLGGRLQNANASTGQETATNLAQQAATNPLLAKSPAVALQFVSNTPQTGGLHAQPLTDSGSTQPISSVSEASSRTTETVRVNNPANVTPRGLVEKPIAQQIIDKFAIRGAGQQKEIFIKLDPPSLGTVRMNVSTSGENVKTTLVAENQVVKQTIESNLTQLKDALNTQGIKVDSFTVLVGGNQGQPMPHQRHEGQSQARFFGSQHGNELNLNLVPEDIPPGRSPVFIHPSQSISLFA</sequence>
<evidence type="ECO:0000313" key="3">
    <source>
        <dbReference type="EMBL" id="QPJ61241.1"/>
    </source>
</evidence>
<accession>A0A7T0BUL1</accession>
<evidence type="ECO:0000259" key="2">
    <source>
        <dbReference type="Pfam" id="PF02120"/>
    </source>
</evidence>
<feature type="region of interest" description="Disordered" evidence="1">
    <location>
        <begin position="1"/>
        <end position="108"/>
    </location>
</feature>
<gene>
    <name evidence="3" type="ORF">G3M70_04795</name>
</gene>
<dbReference type="Pfam" id="PF02120">
    <property type="entry name" value="Flg_hook"/>
    <property type="match status" value="1"/>
</dbReference>
<proteinExistence type="predicted"/>
<dbReference type="Proteomes" id="UP000594688">
    <property type="component" value="Chromosome"/>
</dbReference>
<protein>
    <recommendedName>
        <fullName evidence="2">Flagellar hook-length control protein-like C-terminal domain-containing protein</fullName>
    </recommendedName>
</protein>
<organism evidence="3 4">
    <name type="scientific">Candidatus Nitronauta litoralis</name>
    <dbReference type="NCBI Taxonomy" id="2705533"/>
    <lineage>
        <taxon>Bacteria</taxon>
        <taxon>Pseudomonadati</taxon>
        <taxon>Nitrospinota/Tectimicrobiota group</taxon>
        <taxon>Nitrospinota</taxon>
        <taxon>Nitrospinia</taxon>
        <taxon>Nitrospinales</taxon>
        <taxon>Nitrospinaceae</taxon>
        <taxon>Candidatus Nitronauta</taxon>
    </lineage>
</organism>
<dbReference type="InterPro" id="IPR021136">
    <property type="entry name" value="Flagellar_hook_control-like_C"/>
</dbReference>
<evidence type="ECO:0000256" key="1">
    <source>
        <dbReference type="SAM" id="MobiDB-lite"/>
    </source>
</evidence>
<feature type="region of interest" description="Disordered" evidence="1">
    <location>
        <begin position="337"/>
        <end position="368"/>
    </location>
</feature>
<feature type="compositionally biased region" description="Basic and acidic residues" evidence="1">
    <location>
        <begin position="19"/>
        <end position="83"/>
    </location>
</feature>
<dbReference type="InterPro" id="IPR038610">
    <property type="entry name" value="FliK-like_C_sf"/>
</dbReference>
<feature type="compositionally biased region" description="Polar residues" evidence="1">
    <location>
        <begin position="345"/>
        <end position="368"/>
    </location>
</feature>
<evidence type="ECO:0000313" key="4">
    <source>
        <dbReference type="Proteomes" id="UP000594688"/>
    </source>
</evidence>
<dbReference type="CDD" id="cd17470">
    <property type="entry name" value="T3SS_Flik_C"/>
    <property type="match status" value="1"/>
</dbReference>
<dbReference type="AlphaFoldDB" id="A0A7T0BUL1"/>
<dbReference type="EMBL" id="CP048685">
    <property type="protein sequence ID" value="QPJ61241.1"/>
    <property type="molecule type" value="Genomic_DNA"/>
</dbReference>